<evidence type="ECO:0000313" key="7">
    <source>
        <dbReference type="Proteomes" id="UP000250235"/>
    </source>
</evidence>
<dbReference type="PROSITE" id="PS51084">
    <property type="entry name" value="HIT_2"/>
    <property type="match status" value="1"/>
</dbReference>
<sequence length="160" mass="17604">MLINFSFLLLDKQLMTLMLLVYEDDACLCILDTNPLSLGHLLIIPKCHFPSLDVTPPLTIGAMCSKVPMISNAVLKATGCDSFNLLVNNGKAAGQVIYHTHIHIIPRKSHDCLWTSESLRRRPLKIDQEASQLAGCIRDNLSSSNECEDNKGQATSLIGN</sequence>
<feature type="domain" description="HIT" evidence="5">
    <location>
        <begin position="6"/>
        <end position="114"/>
    </location>
</feature>
<dbReference type="GO" id="GO:0006790">
    <property type="term" value="P:sulfur compound metabolic process"/>
    <property type="evidence" value="ECO:0007669"/>
    <property type="project" value="TreeGrafter"/>
</dbReference>
<organism evidence="6 7">
    <name type="scientific">Dorcoceras hygrometricum</name>
    <dbReference type="NCBI Taxonomy" id="472368"/>
    <lineage>
        <taxon>Eukaryota</taxon>
        <taxon>Viridiplantae</taxon>
        <taxon>Streptophyta</taxon>
        <taxon>Embryophyta</taxon>
        <taxon>Tracheophyta</taxon>
        <taxon>Spermatophyta</taxon>
        <taxon>Magnoliopsida</taxon>
        <taxon>eudicotyledons</taxon>
        <taxon>Gunneridae</taxon>
        <taxon>Pentapetalae</taxon>
        <taxon>asterids</taxon>
        <taxon>lamiids</taxon>
        <taxon>Lamiales</taxon>
        <taxon>Gesneriaceae</taxon>
        <taxon>Didymocarpoideae</taxon>
        <taxon>Trichosporeae</taxon>
        <taxon>Loxocarpinae</taxon>
        <taxon>Dorcoceras</taxon>
    </lineage>
</organism>
<reference evidence="6 7" key="1">
    <citation type="journal article" date="2015" name="Proc. Natl. Acad. Sci. U.S.A.">
        <title>The resurrection genome of Boea hygrometrica: A blueprint for survival of dehydration.</title>
        <authorList>
            <person name="Xiao L."/>
            <person name="Yang G."/>
            <person name="Zhang L."/>
            <person name="Yang X."/>
            <person name="Zhao S."/>
            <person name="Ji Z."/>
            <person name="Zhou Q."/>
            <person name="Hu M."/>
            <person name="Wang Y."/>
            <person name="Chen M."/>
            <person name="Xu Y."/>
            <person name="Jin H."/>
            <person name="Xiao X."/>
            <person name="Hu G."/>
            <person name="Bao F."/>
            <person name="Hu Y."/>
            <person name="Wan P."/>
            <person name="Li L."/>
            <person name="Deng X."/>
            <person name="Kuang T."/>
            <person name="Xiang C."/>
            <person name="Zhu J.K."/>
            <person name="Oliver M.J."/>
            <person name="He Y."/>
        </authorList>
    </citation>
    <scope>NUCLEOTIDE SEQUENCE [LARGE SCALE GENOMIC DNA]</scope>
    <source>
        <strain evidence="7">cv. XS01</strain>
    </source>
</reference>
<dbReference type="InterPro" id="IPR019808">
    <property type="entry name" value="Histidine_triad_CS"/>
</dbReference>
<feature type="active site" description="Tele-AMP-histidine intermediate" evidence="1">
    <location>
        <position position="101"/>
    </location>
</feature>
<evidence type="ECO:0000313" key="6">
    <source>
        <dbReference type="EMBL" id="KZV25727.1"/>
    </source>
</evidence>
<accession>A0A2Z7B2H8</accession>
<dbReference type="Pfam" id="PF01230">
    <property type="entry name" value="HIT"/>
    <property type="match status" value="1"/>
</dbReference>
<feature type="chain" id="PRO_5016465546" evidence="4">
    <location>
        <begin position="27"/>
        <end position="160"/>
    </location>
</feature>
<feature type="short sequence motif" description="Histidine triad motif" evidence="2 3">
    <location>
        <begin position="99"/>
        <end position="103"/>
    </location>
</feature>
<keyword evidence="4" id="KW-0732">Signal</keyword>
<dbReference type="OrthoDB" id="672793at2759"/>
<dbReference type="InterPro" id="IPR011146">
    <property type="entry name" value="HIT-like"/>
</dbReference>
<dbReference type="PROSITE" id="PS00892">
    <property type="entry name" value="HIT_1"/>
    <property type="match status" value="1"/>
</dbReference>
<name>A0A2Z7B2H8_9LAMI</name>
<dbReference type="PANTHER" id="PTHR47670:SF1">
    <property type="entry name" value="ADENYLYLSULFATASE HINT3"/>
    <property type="match status" value="1"/>
</dbReference>
<proteinExistence type="predicted"/>
<dbReference type="EMBL" id="KV011838">
    <property type="protein sequence ID" value="KZV25727.1"/>
    <property type="molecule type" value="Genomic_DNA"/>
</dbReference>
<dbReference type="InterPro" id="IPR036265">
    <property type="entry name" value="HIT-like_sf"/>
</dbReference>
<evidence type="ECO:0000256" key="3">
    <source>
        <dbReference type="PROSITE-ProRule" id="PRU00464"/>
    </source>
</evidence>
<dbReference type="SUPFAM" id="SSF54197">
    <property type="entry name" value="HIT-like"/>
    <property type="match status" value="1"/>
</dbReference>
<dbReference type="GO" id="GO:0047627">
    <property type="term" value="F:adenylylsulfatase activity"/>
    <property type="evidence" value="ECO:0007669"/>
    <property type="project" value="TreeGrafter"/>
</dbReference>
<evidence type="ECO:0000256" key="4">
    <source>
        <dbReference type="SAM" id="SignalP"/>
    </source>
</evidence>
<evidence type="ECO:0000256" key="1">
    <source>
        <dbReference type="PIRSR" id="PIRSR601310-1"/>
    </source>
</evidence>
<dbReference type="Proteomes" id="UP000250235">
    <property type="component" value="Unassembled WGS sequence"/>
</dbReference>
<dbReference type="PANTHER" id="PTHR47670">
    <property type="entry name" value="ADENYLYLSULFATASE HINT3"/>
    <property type="match status" value="1"/>
</dbReference>
<dbReference type="Gene3D" id="3.30.428.10">
    <property type="entry name" value="HIT-like"/>
    <property type="match status" value="1"/>
</dbReference>
<dbReference type="GO" id="GO:0009150">
    <property type="term" value="P:purine ribonucleotide metabolic process"/>
    <property type="evidence" value="ECO:0007669"/>
    <property type="project" value="TreeGrafter"/>
</dbReference>
<keyword evidence="7" id="KW-1185">Reference proteome</keyword>
<evidence type="ECO:0000259" key="5">
    <source>
        <dbReference type="PROSITE" id="PS51084"/>
    </source>
</evidence>
<dbReference type="PRINTS" id="PR00332">
    <property type="entry name" value="HISTRIAD"/>
</dbReference>
<protein>
    <submittedName>
        <fullName evidence="6">Histidine triad nucleotide-binding protein 1</fullName>
    </submittedName>
</protein>
<evidence type="ECO:0000256" key="2">
    <source>
        <dbReference type="PIRSR" id="PIRSR601310-3"/>
    </source>
</evidence>
<dbReference type="InterPro" id="IPR001310">
    <property type="entry name" value="Histidine_triad_HIT"/>
</dbReference>
<dbReference type="AlphaFoldDB" id="A0A2Z7B2H8"/>
<feature type="signal peptide" evidence="4">
    <location>
        <begin position="1"/>
        <end position="26"/>
    </location>
</feature>
<gene>
    <name evidence="6" type="ORF">F511_04788</name>
</gene>